<dbReference type="InterPro" id="IPR035476">
    <property type="entry name" value="SIS_PGI_1"/>
</dbReference>
<evidence type="ECO:0000256" key="1">
    <source>
        <dbReference type="ARBA" id="ARBA00004926"/>
    </source>
</evidence>
<dbReference type="OrthoDB" id="140919at2"/>
<comment type="subcellular location">
    <subcellularLocation>
        <location evidence="7">Cytoplasm</location>
    </subcellularLocation>
</comment>
<dbReference type="PANTHER" id="PTHR11469:SF1">
    <property type="entry name" value="GLUCOSE-6-PHOSPHATE ISOMERASE"/>
    <property type="match status" value="1"/>
</dbReference>
<dbReference type="UniPathway" id="UPA00109">
    <property type="reaction ID" value="UER00181"/>
</dbReference>
<dbReference type="AlphaFoldDB" id="A0A511RHL4"/>
<evidence type="ECO:0000256" key="2">
    <source>
        <dbReference type="ARBA" id="ARBA00006604"/>
    </source>
</evidence>
<protein>
    <recommendedName>
        <fullName evidence="7">Glucose-6-phosphate isomerase</fullName>
        <shortName evidence="7">GPI</shortName>
        <ecNumber evidence="7">5.3.1.9</ecNumber>
    </recommendedName>
    <alternativeName>
        <fullName evidence="7">Phosphoglucose isomerase</fullName>
        <shortName evidence="7">PGI</shortName>
    </alternativeName>
    <alternativeName>
        <fullName evidence="7">Phosphohexose isomerase</fullName>
        <shortName evidence="7">PHI</shortName>
    </alternativeName>
</protein>
<dbReference type="CDD" id="cd05015">
    <property type="entry name" value="SIS_PGI_1"/>
    <property type="match status" value="1"/>
</dbReference>
<organism evidence="9 10">
    <name type="scientific">Oceanithermus desulfurans NBRC 100063</name>
    <dbReference type="NCBI Taxonomy" id="1227550"/>
    <lineage>
        <taxon>Bacteria</taxon>
        <taxon>Thermotogati</taxon>
        <taxon>Deinococcota</taxon>
        <taxon>Deinococci</taxon>
        <taxon>Thermales</taxon>
        <taxon>Thermaceae</taxon>
        <taxon>Oceanithermus</taxon>
    </lineage>
</organism>
<dbReference type="PROSITE" id="PS51463">
    <property type="entry name" value="P_GLUCOSE_ISOMERASE_3"/>
    <property type="match status" value="1"/>
</dbReference>
<dbReference type="GO" id="GO:0006094">
    <property type="term" value="P:gluconeogenesis"/>
    <property type="evidence" value="ECO:0007669"/>
    <property type="project" value="UniProtKB-UniRule"/>
</dbReference>
<dbReference type="PROSITE" id="PS00174">
    <property type="entry name" value="P_GLUCOSE_ISOMERASE_2"/>
    <property type="match status" value="1"/>
</dbReference>
<comment type="caution">
    <text evidence="9">The sequence shown here is derived from an EMBL/GenBank/DDBJ whole genome shotgun (WGS) entry which is preliminary data.</text>
</comment>
<evidence type="ECO:0000256" key="5">
    <source>
        <dbReference type="ARBA" id="ARBA00023235"/>
    </source>
</evidence>
<evidence type="ECO:0000256" key="3">
    <source>
        <dbReference type="ARBA" id="ARBA00022432"/>
    </source>
</evidence>
<dbReference type="PRINTS" id="PR00662">
    <property type="entry name" value="G6PISOMERASE"/>
</dbReference>
<dbReference type="UniPathway" id="UPA00138"/>
<dbReference type="EMBL" id="BJXN01000003">
    <property type="protein sequence ID" value="GEM89115.1"/>
    <property type="molecule type" value="Genomic_DNA"/>
</dbReference>
<evidence type="ECO:0000256" key="7">
    <source>
        <dbReference type="HAMAP-Rule" id="MF_00473"/>
    </source>
</evidence>
<dbReference type="GO" id="GO:0097367">
    <property type="term" value="F:carbohydrate derivative binding"/>
    <property type="evidence" value="ECO:0007669"/>
    <property type="project" value="InterPro"/>
</dbReference>
<keyword evidence="3 7" id="KW-0312">Gluconeogenesis</keyword>
<reference evidence="9 10" key="1">
    <citation type="submission" date="2019-07" db="EMBL/GenBank/DDBJ databases">
        <title>Whole genome shotgun sequence of Oceanithermus desulfurans NBRC 100063.</title>
        <authorList>
            <person name="Hosoyama A."/>
            <person name="Uohara A."/>
            <person name="Ohji S."/>
            <person name="Ichikawa N."/>
        </authorList>
    </citation>
    <scope>NUCLEOTIDE SEQUENCE [LARGE SCALE GENOMIC DNA]</scope>
    <source>
        <strain evidence="9 10">NBRC 100063</strain>
    </source>
</reference>
<dbReference type="Pfam" id="PF00342">
    <property type="entry name" value="PGI"/>
    <property type="match status" value="1"/>
</dbReference>
<evidence type="ECO:0000313" key="9">
    <source>
        <dbReference type="EMBL" id="GEM89115.1"/>
    </source>
</evidence>
<feature type="active site" evidence="7">
    <location>
        <position position="308"/>
    </location>
</feature>
<dbReference type="InterPro" id="IPR018189">
    <property type="entry name" value="Phosphoglucose_isomerase_CS"/>
</dbReference>
<dbReference type="GO" id="GO:0051156">
    <property type="term" value="P:glucose 6-phosphate metabolic process"/>
    <property type="evidence" value="ECO:0007669"/>
    <property type="project" value="TreeGrafter"/>
</dbReference>
<comment type="pathway">
    <text evidence="7">Carbohydrate biosynthesis; gluconeogenesis.</text>
</comment>
<dbReference type="GO" id="GO:0005829">
    <property type="term" value="C:cytosol"/>
    <property type="evidence" value="ECO:0007669"/>
    <property type="project" value="TreeGrafter"/>
</dbReference>
<accession>A0A511RHL4</accession>
<dbReference type="GO" id="GO:0048029">
    <property type="term" value="F:monosaccharide binding"/>
    <property type="evidence" value="ECO:0007669"/>
    <property type="project" value="TreeGrafter"/>
</dbReference>
<evidence type="ECO:0000256" key="4">
    <source>
        <dbReference type="ARBA" id="ARBA00023152"/>
    </source>
</evidence>
<dbReference type="Gene3D" id="3.40.50.10490">
    <property type="entry name" value="Glucose-6-phosphate isomerase like protein, domain 1"/>
    <property type="match status" value="2"/>
</dbReference>
<dbReference type="GO" id="GO:0006096">
    <property type="term" value="P:glycolytic process"/>
    <property type="evidence" value="ECO:0007669"/>
    <property type="project" value="UniProtKB-UniRule"/>
</dbReference>
<keyword evidence="7" id="KW-0963">Cytoplasm</keyword>
<proteinExistence type="inferred from homology"/>
<comment type="pathway">
    <text evidence="1 7 8">Carbohydrate degradation; glycolysis; D-glyceraldehyde 3-phosphate and glycerone phosphate from D-glucose: step 2/4.</text>
</comment>
<dbReference type="InterPro" id="IPR001672">
    <property type="entry name" value="G6P_Isomerase"/>
</dbReference>
<dbReference type="GO" id="GO:0004347">
    <property type="term" value="F:glucose-6-phosphate isomerase activity"/>
    <property type="evidence" value="ECO:0007669"/>
    <property type="project" value="UniProtKB-UniRule"/>
</dbReference>
<dbReference type="HAMAP" id="MF_00473">
    <property type="entry name" value="G6P_isomerase"/>
    <property type="match status" value="1"/>
</dbReference>
<dbReference type="InterPro" id="IPR046348">
    <property type="entry name" value="SIS_dom_sf"/>
</dbReference>
<dbReference type="PANTHER" id="PTHR11469">
    <property type="entry name" value="GLUCOSE-6-PHOSPHATE ISOMERASE"/>
    <property type="match status" value="1"/>
</dbReference>
<dbReference type="InterPro" id="IPR035482">
    <property type="entry name" value="SIS_PGI_2"/>
</dbReference>
<sequence length="447" mass="48308">MLQVDFANLDASRIGPDQGVEWTRELEAAAPRLEAARDALWERAGDPAAMLGWVHLPEATDVLRSVQRFVLAQEGVRDVLVLGIGGSALGAKALDAALGGAGARLHFVDNVEPEPVAALLDRLDPAATLVNVISKSGTTAETMAAFLIALDWLRRALGPRWKDRVVVTTDPERGVLRPYAERHGLASFEIPPDVGGRFSVFSPVGLLPLALAGVDVAGLLAGARMAGALARADAGGNLPAQTALAQYLAWRKGQRISVLMPYSSRLALLPSWFVQLHAESLGKAYDRSGSRVHVGPTPLPAVGATDQHAQVQLFREGPFDKLVVFVRHREADRDLILPAEEGLEELGYLFGKSLFQLLRAEAAATAHALAEARRPNYTIVLEQIDAYHLGWLLQHLMWQTAFLGELFDVNAFDQPGVELGKRYTYALLGRPGYEELAAELARAGVEP</sequence>
<feature type="active site" evidence="7">
    <location>
        <position position="421"/>
    </location>
</feature>
<gene>
    <name evidence="7 9" type="primary">pgi</name>
    <name evidence="9" type="ORF">ODE01S_05490</name>
</gene>
<name>A0A511RHL4_9DEIN</name>
<evidence type="ECO:0000256" key="8">
    <source>
        <dbReference type="RuleBase" id="RU000612"/>
    </source>
</evidence>
<comment type="similarity">
    <text evidence="2 7 8">Belongs to the GPI family.</text>
</comment>
<dbReference type="RefSeq" id="WP_147145592.1">
    <property type="nucleotide sequence ID" value="NZ_BJXN01000003.1"/>
</dbReference>
<comment type="catalytic activity">
    <reaction evidence="6 7 8">
        <text>alpha-D-glucose 6-phosphate = beta-D-fructose 6-phosphate</text>
        <dbReference type="Rhea" id="RHEA:11816"/>
        <dbReference type="ChEBI" id="CHEBI:57634"/>
        <dbReference type="ChEBI" id="CHEBI:58225"/>
        <dbReference type="EC" id="5.3.1.9"/>
    </reaction>
</comment>
<keyword evidence="5 7" id="KW-0413">Isomerase</keyword>
<dbReference type="CDD" id="cd05016">
    <property type="entry name" value="SIS_PGI_2"/>
    <property type="match status" value="1"/>
</dbReference>
<dbReference type="SUPFAM" id="SSF53697">
    <property type="entry name" value="SIS domain"/>
    <property type="match status" value="1"/>
</dbReference>
<comment type="function">
    <text evidence="7">Catalyzes the reversible isomerization of glucose-6-phosphate to fructose-6-phosphate.</text>
</comment>
<evidence type="ECO:0000313" key="10">
    <source>
        <dbReference type="Proteomes" id="UP000321827"/>
    </source>
</evidence>
<feature type="active site" description="Proton donor" evidence="7">
    <location>
        <position position="279"/>
    </location>
</feature>
<keyword evidence="4 7" id="KW-0324">Glycolysis</keyword>
<dbReference type="EC" id="5.3.1.9" evidence="7"/>
<dbReference type="Proteomes" id="UP000321827">
    <property type="component" value="Unassembled WGS sequence"/>
</dbReference>
<evidence type="ECO:0000256" key="6">
    <source>
        <dbReference type="ARBA" id="ARBA00029321"/>
    </source>
</evidence>